<sequence>MTAPMRGGGALEGHVQPVAQRVGLALQHVGMFIDSHRLARECRFVNLELGRFDEPQISRDLVARFKQHDVARHQRLRRHLLHLAGAQHRRLGCRQPLQRRQRLIGAP</sequence>
<evidence type="ECO:0000313" key="1">
    <source>
        <dbReference type="EMBL" id="OIQ66197.1"/>
    </source>
</evidence>
<dbReference type="AntiFam" id="ANF00076">
    <property type="entry name" value="Shadow ORF (opposite copA)"/>
</dbReference>
<dbReference type="EMBL" id="MLJW01006769">
    <property type="protein sequence ID" value="OIQ66197.1"/>
    <property type="molecule type" value="Genomic_DNA"/>
</dbReference>
<comment type="caution">
    <text evidence="1">The sequence shown here is derived from an EMBL/GenBank/DDBJ whole genome shotgun (WGS) entry which is preliminary data.</text>
</comment>
<accession>A0A1J5PRJ5</accession>
<organism evidence="1">
    <name type="scientific">mine drainage metagenome</name>
    <dbReference type="NCBI Taxonomy" id="410659"/>
    <lineage>
        <taxon>unclassified sequences</taxon>
        <taxon>metagenomes</taxon>
        <taxon>ecological metagenomes</taxon>
    </lineage>
</organism>
<protein>
    <submittedName>
        <fullName evidence="1">Uncharacterized protein</fullName>
    </submittedName>
</protein>
<reference evidence="1" key="1">
    <citation type="submission" date="2016-10" db="EMBL/GenBank/DDBJ databases">
        <title>Sequence of Gallionella enrichment culture.</title>
        <authorList>
            <person name="Poehlein A."/>
            <person name="Muehling M."/>
            <person name="Daniel R."/>
        </authorList>
    </citation>
    <scope>NUCLEOTIDE SEQUENCE</scope>
</reference>
<proteinExistence type="predicted"/>
<dbReference type="AlphaFoldDB" id="A0A1J5PRJ5"/>
<dbReference type="AntiFam" id="ANF00085">
    <property type="entry name" value="Shadow ORF (opposite pacL)"/>
</dbReference>
<gene>
    <name evidence="1" type="ORF">GALL_522370</name>
</gene>
<name>A0A1J5PRJ5_9ZZZZ</name>